<dbReference type="STRING" id="593750.Metfor_2422"/>
<name>L0HFA3_METFS</name>
<reference evidence="2" key="1">
    <citation type="submission" date="2011-12" db="EMBL/GenBank/DDBJ databases">
        <title>Complete sequence of Methanoregula formicicum SMSP.</title>
        <authorList>
            <person name="Lucas S."/>
            <person name="Han J."/>
            <person name="Lapidus A."/>
            <person name="Cheng J.-F."/>
            <person name="Goodwin L."/>
            <person name="Pitluck S."/>
            <person name="Peters L."/>
            <person name="Ovchinnikova G."/>
            <person name="Teshima H."/>
            <person name="Detter J.C."/>
            <person name="Han C."/>
            <person name="Tapia R."/>
            <person name="Land M."/>
            <person name="Hauser L."/>
            <person name="Kyrpides N."/>
            <person name="Ivanova N."/>
            <person name="Pagani I."/>
            <person name="Imachi H."/>
            <person name="Tamaki H."/>
            <person name="Sekiguchi Y."/>
            <person name="Kamagata Y."/>
            <person name="Cadillo-Quiroz H."/>
            <person name="Zinder S."/>
            <person name="Liu W.-T."/>
            <person name="Woyke T."/>
        </authorList>
    </citation>
    <scope>NUCLEOTIDE SEQUENCE [LARGE SCALE GENOMIC DNA]</scope>
    <source>
        <strain evidence="2">DSM 22288 / NBRC 105244 / SMSP</strain>
    </source>
</reference>
<dbReference type="GeneID" id="43503284"/>
<dbReference type="InParanoid" id="L0HFA3"/>
<keyword evidence="2" id="KW-1185">Reference proteome</keyword>
<dbReference type="HOGENOM" id="CLU_3130834_0_0_2"/>
<dbReference type="AlphaFoldDB" id="L0HFA3"/>
<proteinExistence type="predicted"/>
<evidence type="ECO:0000313" key="1">
    <source>
        <dbReference type="EMBL" id="AGB03422.1"/>
    </source>
</evidence>
<dbReference type="RefSeq" id="WP_015286384.1">
    <property type="nucleotide sequence ID" value="NC_019943.1"/>
</dbReference>
<evidence type="ECO:0000313" key="2">
    <source>
        <dbReference type="Proteomes" id="UP000010824"/>
    </source>
</evidence>
<dbReference type="EMBL" id="CP003167">
    <property type="protein sequence ID" value="AGB03422.1"/>
    <property type="molecule type" value="Genomic_DNA"/>
</dbReference>
<dbReference type="Proteomes" id="UP000010824">
    <property type="component" value="Chromosome"/>
</dbReference>
<protein>
    <submittedName>
        <fullName evidence="1">Uncharacterized protein</fullName>
    </submittedName>
</protein>
<gene>
    <name evidence="1" type="ordered locus">Metfor_2422</name>
</gene>
<reference evidence="1 2" key="2">
    <citation type="journal article" date="2014" name="Genome Announc.">
        <title>Complete Genome Sequence of Methanoregula formicica SMSPT, a Mesophilic Hydrogenotrophic Methanogen Isolated from a Methanogenic Upflow Anaerobic Sludge Blanket Reactor.</title>
        <authorList>
            <person name="Yamamoto K."/>
            <person name="Tamaki H."/>
            <person name="Cadillo-Quiroz H."/>
            <person name="Imachi H."/>
            <person name="Kyrpides N."/>
            <person name="Woyke T."/>
            <person name="Goodwin L."/>
            <person name="Zinder S.H."/>
            <person name="Kamagata Y."/>
            <person name="Liu W.T."/>
        </authorList>
    </citation>
    <scope>NUCLEOTIDE SEQUENCE [LARGE SCALE GENOMIC DNA]</scope>
    <source>
        <strain evidence="2">DSM 22288 / NBRC 105244 / SMSP</strain>
    </source>
</reference>
<accession>L0HFA3</accession>
<sequence length="49" mass="6234">MISRKKLWEYRKKRSTIFGLVKSLRWWLHRVKKRIIFWYRKKVARTGTP</sequence>
<dbReference type="KEGG" id="mfo:Metfor_2422"/>
<organism evidence="1 2">
    <name type="scientific">Methanoregula formicica (strain DSM 22288 / NBRC 105244 / SMSP)</name>
    <dbReference type="NCBI Taxonomy" id="593750"/>
    <lineage>
        <taxon>Archaea</taxon>
        <taxon>Methanobacteriati</taxon>
        <taxon>Methanobacteriota</taxon>
        <taxon>Stenosarchaea group</taxon>
        <taxon>Methanomicrobia</taxon>
        <taxon>Methanomicrobiales</taxon>
        <taxon>Methanoregulaceae</taxon>
        <taxon>Methanoregula</taxon>
    </lineage>
</organism>